<name>A0A1D1ZRX1_AUXPR</name>
<dbReference type="GO" id="GO:0016020">
    <property type="term" value="C:membrane"/>
    <property type="evidence" value="ECO:0007669"/>
    <property type="project" value="InterPro"/>
</dbReference>
<dbReference type="EC" id="3.2.1.-" evidence="7"/>
<dbReference type="Pfam" id="PF02225">
    <property type="entry name" value="PA"/>
    <property type="match status" value="1"/>
</dbReference>
<feature type="signal peptide" evidence="9">
    <location>
        <begin position="1"/>
        <end position="24"/>
    </location>
</feature>
<dbReference type="InterPro" id="IPR044674">
    <property type="entry name" value="EDEM1/2/3"/>
</dbReference>
<evidence type="ECO:0000256" key="1">
    <source>
        <dbReference type="ARBA" id="ARBA00004240"/>
    </source>
</evidence>
<evidence type="ECO:0000313" key="11">
    <source>
        <dbReference type="EMBL" id="JAT69597.1"/>
    </source>
</evidence>
<keyword evidence="3" id="KW-0256">Endoplasmic reticulum</keyword>
<dbReference type="InterPro" id="IPR001382">
    <property type="entry name" value="Glyco_hydro_47"/>
</dbReference>
<evidence type="ECO:0000256" key="5">
    <source>
        <dbReference type="PIRSR" id="PIRSR601382-1"/>
    </source>
</evidence>
<comment type="subcellular location">
    <subcellularLocation>
        <location evidence="1">Endoplasmic reticulum</location>
    </subcellularLocation>
</comment>
<comment type="cofactor">
    <cofactor evidence="6">
        <name>Ca(2+)</name>
        <dbReference type="ChEBI" id="CHEBI:29108"/>
    </cofactor>
</comment>
<keyword evidence="7" id="KW-0326">Glycosidase</keyword>
<evidence type="ECO:0000256" key="4">
    <source>
        <dbReference type="ARBA" id="ARBA00023180"/>
    </source>
</evidence>
<feature type="chain" id="PRO_5008901200" description="alpha-1,2-Mannosidase" evidence="9">
    <location>
        <begin position="25"/>
        <end position="1048"/>
    </location>
</feature>
<keyword evidence="4" id="KW-0325">Glycoprotein</keyword>
<proteinExistence type="inferred from homology"/>
<gene>
    <name evidence="11" type="ORF">g.48287</name>
</gene>
<evidence type="ECO:0000256" key="8">
    <source>
        <dbReference type="SAM" id="MobiDB-lite"/>
    </source>
</evidence>
<feature type="domain" description="PA" evidence="10">
    <location>
        <begin position="839"/>
        <end position="934"/>
    </location>
</feature>
<feature type="active site" description="Proton donor" evidence="5">
    <location>
        <position position="375"/>
    </location>
</feature>
<evidence type="ECO:0000259" key="10">
    <source>
        <dbReference type="Pfam" id="PF02225"/>
    </source>
</evidence>
<evidence type="ECO:0000256" key="6">
    <source>
        <dbReference type="PIRSR" id="PIRSR601382-2"/>
    </source>
</evidence>
<reference evidence="11" key="1">
    <citation type="submission" date="2015-08" db="EMBL/GenBank/DDBJ databases">
        <authorList>
            <person name="Babu N.S."/>
            <person name="Beckwith C.J."/>
            <person name="Beseler K.G."/>
            <person name="Brison A."/>
            <person name="Carone J.V."/>
            <person name="Caskin T.P."/>
            <person name="Diamond M."/>
            <person name="Durham M.E."/>
            <person name="Foxe J.M."/>
            <person name="Go M."/>
            <person name="Henderson B.A."/>
            <person name="Jones I.B."/>
            <person name="McGettigan J.A."/>
            <person name="Micheletti S.J."/>
            <person name="Nasrallah M.E."/>
            <person name="Ortiz D."/>
            <person name="Piller C.R."/>
            <person name="Privatt S.R."/>
            <person name="Schneider S.L."/>
            <person name="Sharp S."/>
            <person name="Smith T.C."/>
            <person name="Stanton J.D."/>
            <person name="Ullery H.E."/>
            <person name="Wilson R.J."/>
            <person name="Serrano M.G."/>
            <person name="Buck G."/>
            <person name="Lee V."/>
            <person name="Wang Y."/>
            <person name="Carvalho R."/>
            <person name="Voegtly L."/>
            <person name="Shi R."/>
            <person name="Duckworth R."/>
            <person name="Johnson A."/>
            <person name="Loviza R."/>
            <person name="Walstead R."/>
            <person name="Shah Z."/>
            <person name="Kiflezghi M."/>
            <person name="Wade K."/>
            <person name="Ball S.L."/>
            <person name="Bradley K.W."/>
            <person name="Asai D.J."/>
            <person name="Bowman C.A."/>
            <person name="Russell D.A."/>
            <person name="Pope W.H."/>
            <person name="Jacobs-Sera D."/>
            <person name="Hendrix R.W."/>
            <person name="Hatfull G.F."/>
        </authorList>
    </citation>
    <scope>NUCLEOTIDE SEQUENCE</scope>
</reference>
<comment type="similarity">
    <text evidence="2 7">Belongs to the glycosyl hydrolase 47 family.</text>
</comment>
<dbReference type="Gene3D" id="3.50.30.30">
    <property type="match status" value="1"/>
</dbReference>
<feature type="active site" evidence="5">
    <location>
        <position position="276"/>
    </location>
</feature>
<dbReference type="InterPro" id="IPR003137">
    <property type="entry name" value="PA_domain"/>
</dbReference>
<dbReference type="SUPFAM" id="SSF48225">
    <property type="entry name" value="Seven-hairpin glycosidases"/>
    <property type="match status" value="1"/>
</dbReference>
<dbReference type="InterPro" id="IPR036026">
    <property type="entry name" value="Seven-hairpin_glycosidases"/>
</dbReference>
<evidence type="ECO:0000256" key="7">
    <source>
        <dbReference type="RuleBase" id="RU361193"/>
    </source>
</evidence>
<feature type="active site" evidence="5">
    <location>
        <position position="396"/>
    </location>
</feature>
<feature type="region of interest" description="Disordered" evidence="8">
    <location>
        <begin position="517"/>
        <end position="536"/>
    </location>
</feature>
<evidence type="ECO:0000256" key="2">
    <source>
        <dbReference type="ARBA" id="ARBA00007658"/>
    </source>
</evidence>
<dbReference type="GO" id="GO:0005975">
    <property type="term" value="P:carbohydrate metabolic process"/>
    <property type="evidence" value="ECO:0007669"/>
    <property type="project" value="InterPro"/>
</dbReference>
<accession>A0A1D1ZRX1</accession>
<dbReference type="GO" id="GO:0044322">
    <property type="term" value="C:endoplasmic reticulum quality control compartment"/>
    <property type="evidence" value="ECO:0007669"/>
    <property type="project" value="GOC"/>
</dbReference>
<dbReference type="PANTHER" id="PTHR45679:SF5">
    <property type="entry name" value="ER DEGRADATION-ENHANCING ALPHA-MANNOSIDASE-LIKE PROTEIN 1"/>
    <property type="match status" value="1"/>
</dbReference>
<dbReference type="GO" id="GO:1904380">
    <property type="term" value="P:endoplasmic reticulum mannose trimming"/>
    <property type="evidence" value="ECO:0007669"/>
    <property type="project" value="InterPro"/>
</dbReference>
<dbReference type="InterPro" id="IPR012341">
    <property type="entry name" value="6hp_glycosidase-like_sf"/>
</dbReference>
<dbReference type="GO" id="GO:0004571">
    <property type="term" value="F:mannosyl-oligosaccharide 1,2-alpha-mannosidase activity"/>
    <property type="evidence" value="ECO:0007669"/>
    <property type="project" value="InterPro"/>
</dbReference>
<dbReference type="AlphaFoldDB" id="A0A1D1ZRX1"/>
<evidence type="ECO:0000256" key="9">
    <source>
        <dbReference type="SAM" id="SignalP"/>
    </source>
</evidence>
<feature type="active site" description="Proton donor" evidence="5">
    <location>
        <position position="138"/>
    </location>
</feature>
<dbReference type="GO" id="GO:0005509">
    <property type="term" value="F:calcium ion binding"/>
    <property type="evidence" value="ECO:0007669"/>
    <property type="project" value="InterPro"/>
</dbReference>
<keyword evidence="6" id="KW-0106">Calcium</keyword>
<feature type="binding site" evidence="6">
    <location>
        <position position="479"/>
    </location>
    <ligand>
        <name>Ca(2+)</name>
        <dbReference type="ChEBI" id="CHEBI:29108"/>
    </ligand>
</feature>
<organism evidence="11">
    <name type="scientific">Auxenochlorella protothecoides</name>
    <name type="common">Green microalga</name>
    <name type="synonym">Chlorella protothecoides</name>
    <dbReference type="NCBI Taxonomy" id="3075"/>
    <lineage>
        <taxon>Eukaryota</taxon>
        <taxon>Viridiplantae</taxon>
        <taxon>Chlorophyta</taxon>
        <taxon>core chlorophytes</taxon>
        <taxon>Trebouxiophyceae</taxon>
        <taxon>Chlorellales</taxon>
        <taxon>Chlorellaceae</taxon>
        <taxon>Auxenochlorella</taxon>
    </lineage>
</organism>
<evidence type="ECO:0000256" key="3">
    <source>
        <dbReference type="ARBA" id="ARBA00022824"/>
    </source>
</evidence>
<dbReference type="Pfam" id="PF01532">
    <property type="entry name" value="Glyco_hydro_47"/>
    <property type="match status" value="1"/>
</dbReference>
<feature type="region of interest" description="Disordered" evidence="8">
    <location>
        <begin position="770"/>
        <end position="812"/>
    </location>
</feature>
<dbReference type="Gene3D" id="1.50.10.10">
    <property type="match status" value="1"/>
</dbReference>
<keyword evidence="6" id="KW-0479">Metal-binding</keyword>
<dbReference type="EMBL" id="GDKF01009025">
    <property type="protein sequence ID" value="JAT69597.1"/>
    <property type="molecule type" value="Transcribed_RNA"/>
</dbReference>
<dbReference type="PRINTS" id="PR00747">
    <property type="entry name" value="GLYHDRLASE47"/>
</dbReference>
<protein>
    <recommendedName>
        <fullName evidence="7">alpha-1,2-Mannosidase</fullName>
        <ecNumber evidence="7">3.2.1.-</ecNumber>
    </recommendedName>
</protein>
<keyword evidence="9" id="KW-0732">Signal</keyword>
<keyword evidence="7" id="KW-0378">Hydrolase</keyword>
<sequence length="1048" mass="110757">MCWSGRWCPWHCCLVFTLVMRCLAGDQAREAPFPHAVLNTTTLAEEARDMFVQAYSNYTTHAFPMDDLRPLSCNGSDSQGGIGLTTLDSLDTLLVMNQLEAFYKALCWVTGEGTDCGSGGDPPPRLTFDLDVRVHVFEVTIRALGGLLSAHQLLTQNLQLAPWYRGGLLLAAVDLADRLLPAFNTPSGIPLSWINLRHGQILYETRITCTACAGTLLLEFGTLSRMTGEMKYDAAARRALEALHGARSLIGLVGNTISCDTRGWERHDSGIGAGVDSYYEYLLKAYLMFGNRTHLQWASESYAALLTHSAVGAPLSVSPWLLDVHMSTALLLHTGVWSLSAYWPGFQALAGQLEEAAAQHRQWLAVWNKFGWLPEMFDVQKQTRHPTLSGYPLRPELMESTFMLAADAPDTSYLRAGEAMLGTLRSRNQVACGYAAVHDVSTGKLSDSMESFFLSETVKYLYLLFANASAALDRWVLTTEGHFLDAWADTEEQWEAEHGTVMLGAAGAEGPIGANATSGGPVGAPVPASTGKGSGARPGGYVTEAPPGNASHDAAALMLAGTFLSHEETTVAPTQEVVSMEVETVAARCRHLCEAQDPDQVARRAAALRAALPALPDSQPLQPSLVRRRRCTACQAFTRAGEAARRARAARRHVSATAAFARQLASATARKAAEAARRGWTPPAYFLCDLRRTGGVLGCGALKVLQAGMELEDLMALRPTAVILEASYHQDGDDVQDVQLVSIDDPEDGAFDSIQGILAEFGPAFAPPCQLGSSAGPAAEDEAELGSGPSASRPTSGDGPVEYRDPGQAPCTCPEPRLQDLLLGCPGTGAAGQDVLTEVKGPLLLAQSLFLCGGEAGPGDPAPPARGSVLLAGRGRCPFADKARAAAASQAAALIVINSGEDERAVWPMSGDGAPDLGALTMPAVMVSAAAGGKLLDLLRSRTRPTLRLRAAEGIPAPANATALPSASAAGPLPLDPGLRLASLELMVPPRSQAHALRHLSSGEAEMAGIVAAVQLALQAGDQTPGAAKEGALHPLLAARQDETCPAP</sequence>
<dbReference type="PANTHER" id="PTHR45679">
    <property type="entry name" value="ER DEGRADATION-ENHANCING ALPHA-MANNOSIDASE-LIKE PROTEIN 2"/>
    <property type="match status" value="1"/>
</dbReference>